<evidence type="ECO:0000256" key="4">
    <source>
        <dbReference type="ARBA" id="ARBA00022679"/>
    </source>
</evidence>
<dbReference type="InterPro" id="IPR050351">
    <property type="entry name" value="BphY/WalK/GraS-like"/>
</dbReference>
<sequence>MIRYAYHFLLLKQMLKQIFRTYSMHMFGMVAFIFTFSLGLVALFKDTENLAILLPYGILVFVLNLFYLKLMRLSRQDYENKLKKEKEYSQELLKSQKLFLRYAVHETHTPLAIIMANIELFELVSGKHNILSNIEAATKNMYGIYDDLSYLTQKDKIVYPKQELVLADFIKSRIEFFDIVAKQSKLSFEFTNHCTQTTVKINETKLQRIIDNNITNAIKYTKEFEVIHIKLYENKKHYIFKISTNSATIEDPEQIFNAYYRENHSKDGLGLGLSLVKTICDEENIRIVLHSDNNNTSFEYYFNKEIQ</sequence>
<protein>
    <recommendedName>
        <fullName evidence="2">histidine kinase</fullName>
        <ecNumber evidence="2">2.7.13.3</ecNumber>
    </recommendedName>
</protein>
<dbReference type="InterPro" id="IPR036097">
    <property type="entry name" value="HisK_dim/P_sf"/>
</dbReference>
<feature type="transmembrane region" description="Helical" evidence="7">
    <location>
        <begin position="50"/>
        <end position="68"/>
    </location>
</feature>
<dbReference type="PANTHER" id="PTHR45453">
    <property type="entry name" value="PHOSPHATE REGULON SENSOR PROTEIN PHOR"/>
    <property type="match status" value="1"/>
</dbReference>
<feature type="domain" description="Histidine kinase" evidence="8">
    <location>
        <begin position="102"/>
        <end position="306"/>
    </location>
</feature>
<keyword evidence="7" id="KW-1133">Transmembrane helix</keyword>
<name>A0A7M1S498_9BACT</name>
<dbReference type="SMART" id="SM00388">
    <property type="entry name" value="HisKA"/>
    <property type="match status" value="1"/>
</dbReference>
<dbReference type="GO" id="GO:0016036">
    <property type="term" value="P:cellular response to phosphate starvation"/>
    <property type="evidence" value="ECO:0007669"/>
    <property type="project" value="TreeGrafter"/>
</dbReference>
<dbReference type="Proteomes" id="UP000595074">
    <property type="component" value="Chromosome"/>
</dbReference>
<evidence type="ECO:0000256" key="2">
    <source>
        <dbReference type="ARBA" id="ARBA00012438"/>
    </source>
</evidence>
<dbReference type="Gene3D" id="1.10.287.130">
    <property type="match status" value="1"/>
</dbReference>
<dbReference type="InterPro" id="IPR003661">
    <property type="entry name" value="HisK_dim/P_dom"/>
</dbReference>
<gene>
    <name evidence="9" type="ORF">IMZ28_00550</name>
</gene>
<evidence type="ECO:0000256" key="7">
    <source>
        <dbReference type="SAM" id="Phobius"/>
    </source>
</evidence>
<feature type="transmembrane region" description="Helical" evidence="7">
    <location>
        <begin position="21"/>
        <end position="44"/>
    </location>
</feature>
<keyword evidence="7" id="KW-0812">Transmembrane</keyword>
<dbReference type="KEGG" id="sinu:IMZ28_00550"/>
<keyword evidence="5 9" id="KW-0418">Kinase</keyword>
<evidence type="ECO:0000256" key="5">
    <source>
        <dbReference type="ARBA" id="ARBA00022777"/>
    </source>
</evidence>
<evidence type="ECO:0000256" key="3">
    <source>
        <dbReference type="ARBA" id="ARBA00022553"/>
    </source>
</evidence>
<dbReference type="InterPro" id="IPR036890">
    <property type="entry name" value="HATPase_C_sf"/>
</dbReference>
<evidence type="ECO:0000256" key="1">
    <source>
        <dbReference type="ARBA" id="ARBA00000085"/>
    </source>
</evidence>
<dbReference type="InterPro" id="IPR003594">
    <property type="entry name" value="HATPase_dom"/>
</dbReference>
<dbReference type="GO" id="GO:0000155">
    <property type="term" value="F:phosphorelay sensor kinase activity"/>
    <property type="evidence" value="ECO:0007669"/>
    <property type="project" value="InterPro"/>
</dbReference>
<reference evidence="9 10" key="1">
    <citation type="submission" date="2020-10" db="EMBL/GenBank/DDBJ databases">
        <title>The genome of sulfurovum sp.</title>
        <authorList>
            <person name="Xie S."/>
            <person name="Shao Z."/>
            <person name="Jiang L."/>
        </authorList>
    </citation>
    <scope>NUCLEOTIDE SEQUENCE [LARGE SCALE GENOMIC DNA]</scope>
    <source>
        <strain evidence="9 10">ST-419</strain>
    </source>
</reference>
<dbReference type="GO" id="GO:0004721">
    <property type="term" value="F:phosphoprotein phosphatase activity"/>
    <property type="evidence" value="ECO:0007669"/>
    <property type="project" value="TreeGrafter"/>
</dbReference>
<evidence type="ECO:0000256" key="6">
    <source>
        <dbReference type="ARBA" id="ARBA00023012"/>
    </source>
</evidence>
<dbReference type="SUPFAM" id="SSF47384">
    <property type="entry name" value="Homodimeric domain of signal transducing histidine kinase"/>
    <property type="match status" value="1"/>
</dbReference>
<dbReference type="EMBL" id="CP063164">
    <property type="protein sequence ID" value="QOR62014.1"/>
    <property type="molecule type" value="Genomic_DNA"/>
</dbReference>
<keyword evidence="3" id="KW-0597">Phosphoprotein</keyword>
<dbReference type="PROSITE" id="PS50109">
    <property type="entry name" value="HIS_KIN"/>
    <property type="match status" value="1"/>
</dbReference>
<comment type="catalytic activity">
    <reaction evidence="1">
        <text>ATP + protein L-histidine = ADP + protein N-phospho-L-histidine.</text>
        <dbReference type="EC" id="2.7.13.3"/>
    </reaction>
</comment>
<dbReference type="InterPro" id="IPR005467">
    <property type="entry name" value="His_kinase_dom"/>
</dbReference>
<dbReference type="SMART" id="SM00387">
    <property type="entry name" value="HATPase_c"/>
    <property type="match status" value="1"/>
</dbReference>
<dbReference type="Pfam" id="PF02518">
    <property type="entry name" value="HATPase_c"/>
    <property type="match status" value="1"/>
</dbReference>
<organism evidence="9 10">
    <name type="scientific">Sulfurovum indicum</name>
    <dbReference type="NCBI Taxonomy" id="2779528"/>
    <lineage>
        <taxon>Bacteria</taxon>
        <taxon>Pseudomonadati</taxon>
        <taxon>Campylobacterota</taxon>
        <taxon>Epsilonproteobacteria</taxon>
        <taxon>Campylobacterales</taxon>
        <taxon>Sulfurovaceae</taxon>
        <taxon>Sulfurovum</taxon>
    </lineage>
</organism>
<evidence type="ECO:0000313" key="9">
    <source>
        <dbReference type="EMBL" id="QOR62014.1"/>
    </source>
</evidence>
<accession>A0A7M1S498</accession>
<dbReference type="PANTHER" id="PTHR45453:SF1">
    <property type="entry name" value="PHOSPHATE REGULON SENSOR PROTEIN PHOR"/>
    <property type="match status" value="1"/>
</dbReference>
<evidence type="ECO:0000313" key="10">
    <source>
        <dbReference type="Proteomes" id="UP000595074"/>
    </source>
</evidence>
<dbReference type="Gene3D" id="3.30.565.10">
    <property type="entry name" value="Histidine kinase-like ATPase, C-terminal domain"/>
    <property type="match status" value="1"/>
</dbReference>
<dbReference type="SUPFAM" id="SSF55874">
    <property type="entry name" value="ATPase domain of HSP90 chaperone/DNA topoisomerase II/histidine kinase"/>
    <property type="match status" value="1"/>
</dbReference>
<keyword evidence="6" id="KW-0902">Two-component regulatory system</keyword>
<proteinExistence type="predicted"/>
<dbReference type="AlphaFoldDB" id="A0A7M1S498"/>
<dbReference type="EC" id="2.7.13.3" evidence="2"/>
<keyword evidence="10" id="KW-1185">Reference proteome</keyword>
<dbReference type="RefSeq" id="WP_197548719.1">
    <property type="nucleotide sequence ID" value="NZ_CP063164.1"/>
</dbReference>
<evidence type="ECO:0000259" key="8">
    <source>
        <dbReference type="PROSITE" id="PS50109"/>
    </source>
</evidence>
<keyword evidence="7" id="KW-0472">Membrane</keyword>
<dbReference type="GO" id="GO:0005886">
    <property type="term" value="C:plasma membrane"/>
    <property type="evidence" value="ECO:0007669"/>
    <property type="project" value="TreeGrafter"/>
</dbReference>
<keyword evidence="4" id="KW-0808">Transferase</keyword>